<proteinExistence type="inferred from homology"/>
<sequence length="453" mass="50807">MLLLFVCLFFLSVVALALLWFFGAPEGNSFSARLFRFFFVSAPARLLNTVEALCGLGARRKLEQIFFYVFHTNNPIVQLVYLAVMIGGYTQIVLVGYPWIPNAYVGEIHKFLGFAVFLSCLVTFLFCALKDPGVIDHENAKDHERLYPYDRCIYFPNSKCSTCHFNKPARSKHCRLCNVCVARFDHHCVWIGNCVGARNHGAFIIFLLTHFLMCAYGSVTMLNLLLGIVDAKKLTSAVYIDPLSGRRSPATWGVVLQYMAGRFGSLIFLAVLLVVFFFLLLGFTAYHLYTAVWRNSTTNESFKYRCMRQILAAPFPLEDEASEAKKNEESAGDAAPEAQAPAQGAKGKKADKDAEAEKETKLHPPLMTSEKAVEHVKKARGRYHHGLVQNALEVFCFDDWMRETLARREEEMKRASVASGHAVQFLAAAVAHAGEAPEERAVENETETGKKTR</sequence>
<evidence type="ECO:0000313" key="12">
    <source>
        <dbReference type="Proteomes" id="UP000224006"/>
    </source>
</evidence>
<feature type="compositionally biased region" description="Basic and acidic residues" evidence="8">
    <location>
        <begin position="435"/>
        <end position="453"/>
    </location>
</feature>
<dbReference type="Pfam" id="PF01529">
    <property type="entry name" value="DHHC"/>
    <property type="match status" value="1"/>
</dbReference>
<feature type="compositionally biased region" description="Basic and acidic residues" evidence="8">
    <location>
        <begin position="348"/>
        <end position="362"/>
    </location>
</feature>
<dbReference type="KEGG" id="bbes:BESB_076740"/>
<comment type="similarity">
    <text evidence="7">Belongs to the DHHC palmitoyltransferase family.</text>
</comment>
<comment type="domain">
    <text evidence="7">The DHHC domain is required for palmitoyltransferase activity.</text>
</comment>
<feature type="region of interest" description="Disordered" evidence="8">
    <location>
        <begin position="434"/>
        <end position="453"/>
    </location>
</feature>
<protein>
    <recommendedName>
        <fullName evidence="7">Palmitoyltransferase</fullName>
        <ecNumber evidence="7">2.3.1.225</ecNumber>
    </recommendedName>
</protein>
<evidence type="ECO:0000256" key="8">
    <source>
        <dbReference type="SAM" id="MobiDB-lite"/>
    </source>
</evidence>
<dbReference type="PANTHER" id="PTHR22883">
    <property type="entry name" value="ZINC FINGER DHHC DOMAIN CONTAINING PROTEIN"/>
    <property type="match status" value="1"/>
</dbReference>
<evidence type="ECO:0000256" key="7">
    <source>
        <dbReference type="RuleBase" id="RU079119"/>
    </source>
</evidence>
<dbReference type="GO" id="GO:0016020">
    <property type="term" value="C:membrane"/>
    <property type="evidence" value="ECO:0007669"/>
    <property type="project" value="UniProtKB-SubCell"/>
</dbReference>
<dbReference type="VEuPathDB" id="ToxoDB:BESB_076740"/>
<feature type="transmembrane region" description="Helical" evidence="7">
    <location>
        <begin position="79"/>
        <end position="99"/>
    </location>
</feature>
<dbReference type="GO" id="GO:0005794">
    <property type="term" value="C:Golgi apparatus"/>
    <property type="evidence" value="ECO:0007669"/>
    <property type="project" value="TreeGrafter"/>
</dbReference>
<comment type="subcellular location">
    <subcellularLocation>
        <location evidence="1">Membrane</location>
        <topology evidence="1">Multi-pass membrane protein</topology>
    </subcellularLocation>
</comment>
<dbReference type="InterPro" id="IPR001594">
    <property type="entry name" value="Palmitoyltrfase_DHHC"/>
</dbReference>
<dbReference type="GeneID" id="40312600"/>
<dbReference type="EMBL" id="NWUJ01000008">
    <property type="protein sequence ID" value="PFH33457.1"/>
    <property type="molecule type" value="Genomic_DNA"/>
</dbReference>
<keyword evidence="9" id="KW-0732">Signal</keyword>
<feature type="transmembrane region" description="Helical" evidence="7">
    <location>
        <begin position="111"/>
        <end position="129"/>
    </location>
</feature>
<gene>
    <name evidence="11" type="ORF">BESB_076740</name>
</gene>
<keyword evidence="4 7" id="KW-1133">Transmembrane helix</keyword>
<dbReference type="GO" id="GO:0005783">
    <property type="term" value="C:endoplasmic reticulum"/>
    <property type="evidence" value="ECO:0007669"/>
    <property type="project" value="TreeGrafter"/>
</dbReference>
<comment type="catalytic activity">
    <reaction evidence="7">
        <text>L-cysteinyl-[protein] + hexadecanoyl-CoA = S-hexadecanoyl-L-cysteinyl-[protein] + CoA</text>
        <dbReference type="Rhea" id="RHEA:36683"/>
        <dbReference type="Rhea" id="RHEA-COMP:10131"/>
        <dbReference type="Rhea" id="RHEA-COMP:11032"/>
        <dbReference type="ChEBI" id="CHEBI:29950"/>
        <dbReference type="ChEBI" id="CHEBI:57287"/>
        <dbReference type="ChEBI" id="CHEBI:57379"/>
        <dbReference type="ChEBI" id="CHEBI:74151"/>
        <dbReference type="EC" id="2.3.1.225"/>
    </reaction>
</comment>
<feature type="transmembrane region" description="Helical" evidence="7">
    <location>
        <begin position="37"/>
        <end position="58"/>
    </location>
</feature>
<dbReference type="Proteomes" id="UP000224006">
    <property type="component" value="Chromosome VII"/>
</dbReference>
<organism evidence="11 12">
    <name type="scientific">Besnoitia besnoiti</name>
    <name type="common">Apicomplexan protozoan</name>
    <dbReference type="NCBI Taxonomy" id="94643"/>
    <lineage>
        <taxon>Eukaryota</taxon>
        <taxon>Sar</taxon>
        <taxon>Alveolata</taxon>
        <taxon>Apicomplexa</taxon>
        <taxon>Conoidasida</taxon>
        <taxon>Coccidia</taxon>
        <taxon>Eucoccidiorida</taxon>
        <taxon>Eimeriorina</taxon>
        <taxon>Sarcocystidae</taxon>
        <taxon>Besnoitia</taxon>
    </lineage>
</organism>
<dbReference type="RefSeq" id="XP_029217466.1">
    <property type="nucleotide sequence ID" value="XM_029366035.1"/>
</dbReference>
<name>A0A2A9MCY1_BESBE</name>
<feature type="transmembrane region" description="Helical" evidence="7">
    <location>
        <begin position="203"/>
        <end position="229"/>
    </location>
</feature>
<keyword evidence="3 7" id="KW-0812">Transmembrane</keyword>
<keyword evidence="12" id="KW-1185">Reference proteome</keyword>
<evidence type="ECO:0000259" key="10">
    <source>
        <dbReference type="Pfam" id="PF01529"/>
    </source>
</evidence>
<reference evidence="11 12" key="1">
    <citation type="submission" date="2017-09" db="EMBL/GenBank/DDBJ databases">
        <title>Genome sequencing of Besnoitia besnoiti strain Bb-Ger1.</title>
        <authorList>
            <person name="Schares G."/>
            <person name="Venepally P."/>
            <person name="Lorenzi H.A."/>
        </authorList>
    </citation>
    <scope>NUCLEOTIDE SEQUENCE [LARGE SCALE GENOMIC DNA]</scope>
    <source>
        <strain evidence="11 12">Bb-Ger1</strain>
    </source>
</reference>
<feature type="compositionally biased region" description="Low complexity" evidence="8">
    <location>
        <begin position="332"/>
        <end position="345"/>
    </location>
</feature>
<evidence type="ECO:0000256" key="4">
    <source>
        <dbReference type="ARBA" id="ARBA00022989"/>
    </source>
</evidence>
<keyword evidence="2 7" id="KW-0808">Transferase</keyword>
<dbReference type="OrthoDB" id="5977743at2759"/>
<accession>A0A2A9MCY1</accession>
<keyword evidence="6 7" id="KW-0012">Acyltransferase</keyword>
<dbReference type="EC" id="2.3.1.225" evidence="7"/>
<evidence type="ECO:0000256" key="5">
    <source>
        <dbReference type="ARBA" id="ARBA00023136"/>
    </source>
</evidence>
<feature type="signal peptide" evidence="9">
    <location>
        <begin position="1"/>
        <end position="17"/>
    </location>
</feature>
<evidence type="ECO:0000256" key="2">
    <source>
        <dbReference type="ARBA" id="ARBA00022679"/>
    </source>
</evidence>
<evidence type="ECO:0000256" key="1">
    <source>
        <dbReference type="ARBA" id="ARBA00004141"/>
    </source>
</evidence>
<feature type="chain" id="PRO_5012066513" description="Palmitoyltransferase" evidence="9">
    <location>
        <begin position="18"/>
        <end position="453"/>
    </location>
</feature>
<dbReference type="AlphaFoldDB" id="A0A2A9MCY1"/>
<dbReference type="GO" id="GO:0019706">
    <property type="term" value="F:protein-cysteine S-palmitoyltransferase activity"/>
    <property type="evidence" value="ECO:0007669"/>
    <property type="project" value="UniProtKB-EC"/>
</dbReference>
<feature type="transmembrane region" description="Helical" evidence="7">
    <location>
        <begin position="266"/>
        <end position="289"/>
    </location>
</feature>
<dbReference type="GO" id="GO:0006612">
    <property type="term" value="P:protein targeting to membrane"/>
    <property type="evidence" value="ECO:0007669"/>
    <property type="project" value="TreeGrafter"/>
</dbReference>
<dbReference type="InterPro" id="IPR039859">
    <property type="entry name" value="PFA4/ZDH16/20/ERF2-like"/>
</dbReference>
<evidence type="ECO:0000256" key="6">
    <source>
        <dbReference type="ARBA" id="ARBA00023315"/>
    </source>
</evidence>
<evidence type="ECO:0000313" key="11">
    <source>
        <dbReference type="EMBL" id="PFH33457.1"/>
    </source>
</evidence>
<evidence type="ECO:0000256" key="3">
    <source>
        <dbReference type="ARBA" id="ARBA00022692"/>
    </source>
</evidence>
<feature type="domain" description="Palmitoyltransferase DHHC" evidence="10">
    <location>
        <begin position="157"/>
        <end position="304"/>
    </location>
</feature>
<dbReference type="PROSITE" id="PS50216">
    <property type="entry name" value="DHHC"/>
    <property type="match status" value="1"/>
</dbReference>
<evidence type="ECO:0000256" key="9">
    <source>
        <dbReference type="SAM" id="SignalP"/>
    </source>
</evidence>
<comment type="caution">
    <text evidence="11">The sequence shown here is derived from an EMBL/GenBank/DDBJ whole genome shotgun (WGS) entry which is preliminary data.</text>
</comment>
<feature type="region of interest" description="Disordered" evidence="8">
    <location>
        <begin position="322"/>
        <end position="369"/>
    </location>
</feature>
<keyword evidence="5 7" id="KW-0472">Membrane</keyword>